<evidence type="ECO:0008006" key="3">
    <source>
        <dbReference type="Google" id="ProtNLM"/>
    </source>
</evidence>
<dbReference type="AlphaFoldDB" id="A0A6N8GSW9"/>
<dbReference type="InterPro" id="IPR013783">
    <property type="entry name" value="Ig-like_fold"/>
</dbReference>
<reference evidence="1 2" key="1">
    <citation type="submission" date="2019-12" db="EMBL/GenBank/DDBJ databases">
        <authorList>
            <person name="Shi Y."/>
        </authorList>
    </citation>
    <scope>NUCLEOTIDE SEQUENCE [LARGE SCALE GENOMIC DNA]</scope>
    <source>
        <strain evidence="1 2">JCM 17929</strain>
    </source>
</reference>
<evidence type="ECO:0000313" key="2">
    <source>
        <dbReference type="Proteomes" id="UP000436989"/>
    </source>
</evidence>
<gene>
    <name evidence="1" type="ORF">GMA12_12430</name>
</gene>
<dbReference type="Proteomes" id="UP000436989">
    <property type="component" value="Unassembled WGS sequence"/>
</dbReference>
<keyword evidence="2" id="KW-1185">Reference proteome</keyword>
<dbReference type="InterPro" id="IPR036116">
    <property type="entry name" value="FN3_sf"/>
</dbReference>
<dbReference type="EMBL" id="WOGU01000010">
    <property type="protein sequence ID" value="MUN63934.1"/>
    <property type="molecule type" value="Genomic_DNA"/>
</dbReference>
<protein>
    <recommendedName>
        <fullName evidence="3">Fibronectin type-III domain-containing protein</fullName>
    </recommendedName>
</protein>
<comment type="caution">
    <text evidence="1">The sequence shown here is derived from an EMBL/GenBank/DDBJ whole genome shotgun (WGS) entry which is preliminary data.</text>
</comment>
<dbReference type="SUPFAM" id="SSF49265">
    <property type="entry name" value="Fibronectin type III"/>
    <property type="match status" value="1"/>
</dbReference>
<proteinExistence type="predicted"/>
<dbReference type="GO" id="GO:0005975">
    <property type="term" value="P:carbohydrate metabolic process"/>
    <property type="evidence" value="ECO:0007669"/>
    <property type="project" value="UniProtKB-ARBA"/>
</dbReference>
<dbReference type="Gene3D" id="2.60.40.10">
    <property type="entry name" value="Immunoglobulins"/>
    <property type="match status" value="1"/>
</dbReference>
<organism evidence="1 2">
    <name type="scientific">Kocuria sediminis</name>
    <dbReference type="NCBI Taxonomy" id="1038857"/>
    <lineage>
        <taxon>Bacteria</taxon>
        <taxon>Bacillati</taxon>
        <taxon>Actinomycetota</taxon>
        <taxon>Actinomycetes</taxon>
        <taxon>Micrococcales</taxon>
        <taxon>Micrococcaceae</taxon>
        <taxon>Kocuria</taxon>
    </lineage>
</organism>
<name>A0A6N8GSW9_9MICC</name>
<dbReference type="RefSeq" id="WP_156269830.1">
    <property type="nucleotide sequence ID" value="NZ_WOGU01000010.1"/>
</dbReference>
<accession>A0A6N8GSW9</accession>
<evidence type="ECO:0000313" key="1">
    <source>
        <dbReference type="EMBL" id="MUN63934.1"/>
    </source>
</evidence>
<sequence length="321" mass="33009">MSKYRTPATCALAVLLLLAVIVLTTPNGGTRARWSAAEQAEVPALTMGVIGFDVAGAGSSATLTNTSGFGVRYRPAQVSLLDAGAAVTPPAGLRFAYRSGAACSDAKASAQWTAAAPGGSTPVVVPGSTWAPLERDRPAGMCLTVSTDGVTEDALRRLAGRPLQVVTQVEASSLDGGTWSATRSWTAPFTVDLPPVTAPSAPVPADAAQCRADNSTAVLRWAWSDRPGGPAVTEWQVLARPMGSTGTPIRVKTVPDGAARTAQLGAADLLRVPDLRSSEDYEVLVRAVFAAGGTTHADSAYAWRIKTPGNSGNIICEGLPS</sequence>